<feature type="binding site" evidence="3">
    <location>
        <position position="238"/>
    </location>
    <ligand>
        <name>Mg(2+)</name>
        <dbReference type="ChEBI" id="CHEBI:18420"/>
    </ligand>
</feature>
<protein>
    <submittedName>
        <fullName evidence="6">Mandelate racemase/muconate lactonizing enzyme family protein</fullName>
    </submittedName>
</protein>
<dbReference type="Pfam" id="PF13378">
    <property type="entry name" value="MR_MLE_C"/>
    <property type="match status" value="1"/>
</dbReference>
<feature type="binding site" evidence="2">
    <location>
        <position position="100"/>
    </location>
    <ligand>
        <name>substrate</name>
    </ligand>
</feature>
<feature type="active site" description="Proton donor/acceptor" evidence="1">
    <location>
        <position position="321"/>
    </location>
</feature>
<dbReference type="InterPro" id="IPR029017">
    <property type="entry name" value="Enolase-like_N"/>
</dbReference>
<dbReference type="PANTHER" id="PTHR48080">
    <property type="entry name" value="D-GALACTONATE DEHYDRATASE-RELATED"/>
    <property type="match status" value="1"/>
</dbReference>
<dbReference type="SFLD" id="SFLDS00001">
    <property type="entry name" value="Enolase"/>
    <property type="match status" value="1"/>
</dbReference>
<accession>A0AAP4D5C6</accession>
<dbReference type="SFLD" id="SFLDF00118">
    <property type="entry name" value="D-tartrate_dehydratase"/>
    <property type="match status" value="1"/>
</dbReference>
<dbReference type="GO" id="GO:0047808">
    <property type="term" value="F:D(-)-tartrate dehydratase activity"/>
    <property type="evidence" value="ECO:0007669"/>
    <property type="project" value="InterPro"/>
</dbReference>
<keyword evidence="7" id="KW-1185">Reference proteome</keyword>
<feature type="binding site" evidence="2">
    <location>
        <position position="264"/>
    </location>
    <ligand>
        <name>substrate</name>
    </ligand>
</feature>
<comment type="cofactor">
    <cofactor evidence="3">
        <name>Mg(2+)</name>
        <dbReference type="ChEBI" id="CHEBI:18420"/>
    </cofactor>
    <text evidence="3">Binds 1 Mg(2+) ion per subunit.</text>
</comment>
<dbReference type="SUPFAM" id="SSF51604">
    <property type="entry name" value="Enolase C-terminal domain-like"/>
    <property type="match status" value="1"/>
</dbReference>
<feature type="binding site" evidence="2">
    <location>
        <position position="238"/>
    </location>
    <ligand>
        <name>substrate</name>
    </ligand>
</feature>
<keyword evidence="3" id="KW-0460">Magnesium</keyword>
<feature type="binding site" evidence="3">
    <location>
        <position position="212"/>
    </location>
    <ligand>
        <name>Mg(2+)</name>
        <dbReference type="ChEBI" id="CHEBI:18420"/>
    </ligand>
</feature>
<dbReference type="RefSeq" id="WP_327789258.1">
    <property type="nucleotide sequence ID" value="NZ_JARGEQ010000096.1"/>
</dbReference>
<feature type="binding site" evidence="2">
    <location>
        <position position="53"/>
    </location>
    <ligand>
        <name>substrate</name>
    </ligand>
</feature>
<dbReference type="InterPro" id="IPR034611">
    <property type="entry name" value="D-tartrate_dehydratase"/>
</dbReference>
<feature type="binding site" evidence="2">
    <location>
        <position position="155"/>
    </location>
    <ligand>
        <name>substrate</name>
    </ligand>
</feature>
<organism evidence="6 7">
    <name type="scientific">Marinimicrococcus flavescens</name>
    <dbReference type="NCBI Taxonomy" id="3031815"/>
    <lineage>
        <taxon>Bacteria</taxon>
        <taxon>Pseudomonadati</taxon>
        <taxon>Pseudomonadota</taxon>
        <taxon>Alphaproteobacteria</taxon>
        <taxon>Geminicoccales</taxon>
        <taxon>Geminicoccaceae</taxon>
        <taxon>Marinimicrococcus</taxon>
    </lineage>
</organism>
<feature type="site" description="Transition state stabilizer" evidence="4">
    <location>
        <position position="181"/>
    </location>
</feature>
<evidence type="ECO:0000256" key="1">
    <source>
        <dbReference type="PIRSR" id="PIRSR634611-1"/>
    </source>
</evidence>
<dbReference type="AlphaFoldDB" id="A0AAP4D5C6"/>
<dbReference type="InterPro" id="IPR036849">
    <property type="entry name" value="Enolase-like_C_sf"/>
</dbReference>
<feature type="domain" description="Mandelate racemase/muconate lactonizing enzyme C-terminal" evidence="5">
    <location>
        <begin position="162"/>
        <end position="259"/>
    </location>
</feature>
<dbReference type="InterPro" id="IPR029065">
    <property type="entry name" value="Enolase_C-like"/>
</dbReference>
<dbReference type="Gene3D" id="3.30.390.10">
    <property type="entry name" value="Enolase-like, N-terminal domain"/>
    <property type="match status" value="1"/>
</dbReference>
<dbReference type="InterPro" id="IPR034593">
    <property type="entry name" value="DgoD-like"/>
</dbReference>
<dbReference type="Gene3D" id="3.20.20.120">
    <property type="entry name" value="Enolase-like C-terminal domain"/>
    <property type="match status" value="1"/>
</dbReference>
<feature type="active site" description="acceptor" evidence="1">
    <location>
        <position position="183"/>
    </location>
</feature>
<evidence type="ECO:0000259" key="5">
    <source>
        <dbReference type="SMART" id="SM00922"/>
    </source>
</evidence>
<dbReference type="InterPro" id="IPR013342">
    <property type="entry name" value="Mandelate_racemase_C"/>
</dbReference>
<feature type="binding site" evidence="2">
    <location>
        <position position="181"/>
    </location>
    <ligand>
        <name>substrate</name>
    </ligand>
</feature>
<evidence type="ECO:0000313" key="7">
    <source>
        <dbReference type="Proteomes" id="UP001301140"/>
    </source>
</evidence>
<dbReference type="SMART" id="SM00922">
    <property type="entry name" value="MR_MLE"/>
    <property type="match status" value="1"/>
</dbReference>
<reference evidence="6 7" key="1">
    <citation type="submission" date="2023-03" db="EMBL/GenBank/DDBJ databases">
        <title>YIM 152171 draft genome.</title>
        <authorList>
            <person name="Yang Z."/>
        </authorList>
    </citation>
    <scope>NUCLEOTIDE SEQUENCE [LARGE SCALE GENOMIC DNA]</scope>
    <source>
        <strain evidence="6 7">YIM 152171</strain>
    </source>
</reference>
<evidence type="ECO:0000313" key="6">
    <source>
        <dbReference type="EMBL" id="MDF1586838.1"/>
    </source>
</evidence>
<feature type="site" description="Transition state stabilizer" evidence="4">
    <location>
        <position position="340"/>
    </location>
</feature>
<sequence>MKIVDIREKTVPIRSEIRNAYIDFSQMTCSVVAVVTDVVRDGRPVVGFGFNSNGRYAQGCLLRERFIPRLKAADPAKLVDGANDNLDPFAIWDVLMSNEKPGGHGERSVAVGVIDMAVWDAVAKIAGVPLWRLLADRYRGGEADARVWVYAAGGYYYPGKDTTALENEMKSYLDRGYTDVKLKIGGGDLAEDMRRIEAVIRVVGDAGHVLVDANGRFDLETAIAYARALQPLGLRWYEEPGDPLDYALQAELANHYAHPMATGENLFSMQDARNLIRHGGMRSDRDILQFDCALSYGLVEYMRTLDMLAENGWSSRRVVPHGGHQMSLNIAAGLHLGGNESYPDVFRPFGGFADDIAVENGHVGLPQIPGVGFEAKGELCAVMKELL</sequence>
<gene>
    <name evidence="6" type="ORF">PZ740_10650</name>
</gene>
<feature type="binding site" evidence="2">
    <location>
        <position position="19"/>
    </location>
    <ligand>
        <name>substrate</name>
    </ligand>
</feature>
<dbReference type="SFLD" id="SFLDG00179">
    <property type="entry name" value="mandelate_racemase"/>
    <property type="match status" value="1"/>
</dbReference>
<evidence type="ECO:0000256" key="3">
    <source>
        <dbReference type="PIRSR" id="PIRSR634611-3"/>
    </source>
</evidence>
<feature type="binding site" evidence="2">
    <location>
        <position position="321"/>
    </location>
    <ligand>
        <name>substrate</name>
    </ligand>
</feature>
<feature type="binding site" evidence="3">
    <location>
        <position position="264"/>
    </location>
    <ligand>
        <name>Mg(2+)</name>
        <dbReference type="ChEBI" id="CHEBI:18420"/>
    </ligand>
</feature>
<name>A0AAP4D5C6_9PROT</name>
<comment type="caution">
    <text evidence="6">The sequence shown here is derived from an EMBL/GenBank/DDBJ whole genome shotgun (WGS) entry which is preliminary data.</text>
</comment>
<dbReference type="Proteomes" id="UP001301140">
    <property type="component" value="Unassembled WGS sequence"/>
</dbReference>
<feature type="site" description="Increases basicity of active site His" evidence="4">
    <location>
        <position position="291"/>
    </location>
</feature>
<proteinExistence type="predicted"/>
<dbReference type="PANTHER" id="PTHR48080:SF5">
    <property type="entry name" value="D(-)-TARTRATE DEHYDRATASE"/>
    <property type="match status" value="1"/>
</dbReference>
<evidence type="ECO:0000256" key="4">
    <source>
        <dbReference type="PIRSR" id="PIRSR634611-4"/>
    </source>
</evidence>
<dbReference type="GO" id="GO:0046872">
    <property type="term" value="F:metal ion binding"/>
    <property type="evidence" value="ECO:0007669"/>
    <property type="project" value="UniProtKB-KW"/>
</dbReference>
<feature type="site" description="Transition state stabilizer" evidence="4">
    <location>
        <position position="53"/>
    </location>
</feature>
<dbReference type="SUPFAM" id="SSF54826">
    <property type="entry name" value="Enolase N-terminal domain-like"/>
    <property type="match status" value="1"/>
</dbReference>
<dbReference type="CDD" id="cd03326">
    <property type="entry name" value="MR_like_1"/>
    <property type="match status" value="1"/>
</dbReference>
<dbReference type="EMBL" id="JARGEQ010000096">
    <property type="protein sequence ID" value="MDF1586838.1"/>
    <property type="molecule type" value="Genomic_DNA"/>
</dbReference>
<evidence type="ECO:0000256" key="2">
    <source>
        <dbReference type="PIRSR" id="PIRSR634611-2"/>
    </source>
</evidence>
<keyword evidence="3" id="KW-0479">Metal-binding</keyword>